<evidence type="ECO:0000313" key="4">
    <source>
        <dbReference type="Proteomes" id="UP000004980"/>
    </source>
</evidence>
<dbReference type="CDD" id="cd00293">
    <property type="entry name" value="USP-like"/>
    <property type="match status" value="1"/>
</dbReference>
<keyword evidence="4" id="KW-1185">Reference proteome</keyword>
<name>A0ABN0FFY6_9BURK</name>
<feature type="domain" description="UspA" evidence="2">
    <location>
        <begin position="39"/>
        <end position="175"/>
    </location>
</feature>
<dbReference type="PANTHER" id="PTHR46268">
    <property type="entry name" value="STRESS RESPONSE PROTEIN NHAX"/>
    <property type="match status" value="1"/>
</dbReference>
<dbReference type="PANTHER" id="PTHR46268:SF6">
    <property type="entry name" value="UNIVERSAL STRESS PROTEIN UP12"/>
    <property type="match status" value="1"/>
</dbReference>
<organism evidence="3 4">
    <name type="scientific">Paraburkholderia hospita</name>
    <dbReference type="NCBI Taxonomy" id="169430"/>
    <lineage>
        <taxon>Bacteria</taxon>
        <taxon>Pseudomonadati</taxon>
        <taxon>Pseudomonadota</taxon>
        <taxon>Betaproteobacteria</taxon>
        <taxon>Burkholderiales</taxon>
        <taxon>Burkholderiaceae</taxon>
        <taxon>Paraburkholderia</taxon>
    </lineage>
</organism>
<reference evidence="3 4" key="1">
    <citation type="journal article" date="2012" name="J. Bacteriol.">
        <title>Draft Genome Sequence of the Soil Bacterium Burkholderia terrae Strain BS001, Which Interacts with Fungal Surface Structures.</title>
        <authorList>
            <person name="Nazir R."/>
            <person name="Hansen M.A."/>
            <person name="Sorensen S."/>
            <person name="van Elsas J.D."/>
        </authorList>
    </citation>
    <scope>NUCLEOTIDE SEQUENCE [LARGE SCALE GENOMIC DNA]</scope>
    <source>
        <strain evidence="3 4">BS001</strain>
    </source>
</reference>
<evidence type="ECO:0000256" key="1">
    <source>
        <dbReference type="ARBA" id="ARBA00008791"/>
    </source>
</evidence>
<comment type="similarity">
    <text evidence="1">Belongs to the universal stress protein A family.</text>
</comment>
<evidence type="ECO:0000259" key="2">
    <source>
        <dbReference type="Pfam" id="PF00582"/>
    </source>
</evidence>
<dbReference type="Proteomes" id="UP000004980">
    <property type="component" value="Unassembled WGS sequence"/>
</dbReference>
<dbReference type="Pfam" id="PF00582">
    <property type="entry name" value="Usp"/>
    <property type="match status" value="1"/>
</dbReference>
<dbReference type="Gene3D" id="3.40.50.12370">
    <property type="match status" value="1"/>
</dbReference>
<dbReference type="SUPFAM" id="SSF52402">
    <property type="entry name" value="Adenine nucleotide alpha hydrolases-like"/>
    <property type="match status" value="1"/>
</dbReference>
<dbReference type="EMBL" id="AKAU01000145">
    <property type="protein sequence ID" value="EIM97649.1"/>
    <property type="molecule type" value="Genomic_DNA"/>
</dbReference>
<proteinExistence type="inferred from homology"/>
<evidence type="ECO:0000313" key="3">
    <source>
        <dbReference type="EMBL" id="EIM97649.1"/>
    </source>
</evidence>
<protein>
    <submittedName>
        <fullName evidence="3">UspA domain-containing protein</fullName>
    </submittedName>
</protein>
<accession>A0ABN0FFY6</accession>
<dbReference type="InterPro" id="IPR006016">
    <property type="entry name" value="UspA"/>
</dbReference>
<sequence>MRWLDGYVMAVWSATHRSFAKQVVALPKSSAGGADMPAFKCILLCYDGTREGQHALKDGASLAQELNAEVHVLSVLNNAIWAQGADITSAVPADVVNEAARGLLEEGLKKLAARGIRATGHFALGDPLDQIPFFANDLKVDLIVVGHRRTSRLARWWGGRNDGLLLDRVSCSVLVTMGPASDAEASVGGVSAVEDTARSIA</sequence>
<gene>
    <name evidence="3" type="ORF">WQE_28110</name>
</gene>
<comment type="caution">
    <text evidence="3">The sequence shown here is derived from an EMBL/GenBank/DDBJ whole genome shotgun (WGS) entry which is preliminary data.</text>
</comment>